<keyword evidence="4" id="KW-1185">Reference proteome</keyword>
<dbReference type="InterPro" id="IPR029149">
    <property type="entry name" value="Creatin/AminoP/Spt16_N"/>
</dbReference>
<dbReference type="Pfam" id="PF00557">
    <property type="entry name" value="Peptidase_M24"/>
    <property type="match status" value="1"/>
</dbReference>
<accession>A0ABU6HFE3</accession>
<dbReference type="CDD" id="cd01066">
    <property type="entry name" value="APP_MetAP"/>
    <property type="match status" value="1"/>
</dbReference>
<dbReference type="Gene3D" id="3.40.350.10">
    <property type="entry name" value="Creatinase/prolidase N-terminal domain"/>
    <property type="match status" value="1"/>
</dbReference>
<comment type="caution">
    <text evidence="3">The sequence shown here is derived from an EMBL/GenBank/DDBJ whole genome shotgun (WGS) entry which is preliminary data.</text>
</comment>
<proteinExistence type="predicted"/>
<dbReference type="InterPro" id="IPR036005">
    <property type="entry name" value="Creatinase/aminopeptidase-like"/>
</dbReference>
<dbReference type="InterPro" id="IPR001714">
    <property type="entry name" value="Pept_M24_MAP"/>
</dbReference>
<dbReference type="InterPro" id="IPR050659">
    <property type="entry name" value="Peptidase_M24B"/>
</dbReference>
<evidence type="ECO:0000259" key="1">
    <source>
        <dbReference type="Pfam" id="PF00557"/>
    </source>
</evidence>
<gene>
    <name evidence="3" type="ORF">VK792_07315</name>
</gene>
<evidence type="ECO:0000313" key="3">
    <source>
        <dbReference type="EMBL" id="MEC3861091.1"/>
    </source>
</evidence>
<dbReference type="Pfam" id="PF01321">
    <property type="entry name" value="Creatinase_N"/>
    <property type="match status" value="1"/>
</dbReference>
<feature type="domain" description="Peptidase M24" evidence="1">
    <location>
        <begin position="167"/>
        <end position="363"/>
    </location>
</feature>
<evidence type="ECO:0000259" key="2">
    <source>
        <dbReference type="Pfam" id="PF01321"/>
    </source>
</evidence>
<dbReference type="EMBL" id="JAYLLH010000007">
    <property type="protein sequence ID" value="MEC3861091.1"/>
    <property type="molecule type" value="Genomic_DNA"/>
</dbReference>
<dbReference type="InterPro" id="IPR000994">
    <property type="entry name" value="Pept_M24"/>
</dbReference>
<dbReference type="PRINTS" id="PR00599">
    <property type="entry name" value="MAPEPTIDASE"/>
</dbReference>
<feature type="domain" description="Creatinase N-terminal" evidence="2">
    <location>
        <begin position="15"/>
        <end position="159"/>
    </location>
</feature>
<reference evidence="3 4" key="1">
    <citation type="submission" date="2024-01" db="EMBL/GenBank/DDBJ databases">
        <title>Mesobacterium rodlantinim sp. nov., isolated from shallow sea hydrothermal systems off Kueishantao Island.</title>
        <authorList>
            <person name="Su Z."/>
            <person name="Tang K."/>
        </authorList>
    </citation>
    <scope>NUCLEOTIDE SEQUENCE [LARGE SCALE GENOMIC DNA]</scope>
    <source>
        <strain evidence="3 4">TK19101</strain>
    </source>
</reference>
<dbReference type="SUPFAM" id="SSF53092">
    <property type="entry name" value="Creatinase/prolidase N-terminal domain"/>
    <property type="match status" value="1"/>
</dbReference>
<dbReference type="InterPro" id="IPR000587">
    <property type="entry name" value="Creatinase_N"/>
</dbReference>
<dbReference type="Gene3D" id="3.90.230.10">
    <property type="entry name" value="Creatinase/methionine aminopeptidase superfamily"/>
    <property type="match status" value="1"/>
</dbReference>
<dbReference type="Proteomes" id="UP001348149">
    <property type="component" value="Unassembled WGS sequence"/>
</dbReference>
<sequence>MSLRRGFEEDELRARVSRAQTLMNAQGIAAMLLTREPDVRYFTGFLTRFWESPSRPWFLVLPAMGDPIAVIPTIGEKLMAKTWLTDIRTWVSPDPVDDGVSLLADTLREVAGFDGRIGVPSGPETHLRMPLHSFAALQVLIAPLEITRAEGIMRTLRCIKSDAEISKISHACDIAGRAFSRVHEIAREGVSLEEVFRRFQMLCLEEGADWVPYLAGGAGPMGYDDVISPAGPEPLMAGDVLMLDTGLVWDGYFCDFDRNYAIGTPAPEAEAAHAQLVEAAHAGLEAAKPGMRASDLWQVLADICGVDESFGRLGHGLGMQLTEGLSLSYDCDDVLRAGMVITLEPGVQLPGGGIMVHEENVVIRPTGAEAITGFAKPKLPEL</sequence>
<dbReference type="RefSeq" id="WP_326296768.1">
    <property type="nucleotide sequence ID" value="NZ_JAYLLH010000007.1"/>
</dbReference>
<dbReference type="PANTHER" id="PTHR46112">
    <property type="entry name" value="AMINOPEPTIDASE"/>
    <property type="match status" value="1"/>
</dbReference>
<dbReference type="SUPFAM" id="SSF55920">
    <property type="entry name" value="Creatinase/aminopeptidase"/>
    <property type="match status" value="1"/>
</dbReference>
<name>A0ABU6HFE3_9RHOB</name>
<organism evidence="3 4">
    <name type="scientific">Mesobacterium hydrothermale</name>
    <dbReference type="NCBI Taxonomy" id="3111907"/>
    <lineage>
        <taxon>Bacteria</taxon>
        <taxon>Pseudomonadati</taxon>
        <taxon>Pseudomonadota</taxon>
        <taxon>Alphaproteobacteria</taxon>
        <taxon>Rhodobacterales</taxon>
        <taxon>Roseobacteraceae</taxon>
        <taxon>Mesobacterium</taxon>
    </lineage>
</organism>
<evidence type="ECO:0000313" key="4">
    <source>
        <dbReference type="Proteomes" id="UP001348149"/>
    </source>
</evidence>
<dbReference type="PANTHER" id="PTHR46112:SF2">
    <property type="entry name" value="XAA-PRO AMINOPEPTIDASE P-RELATED"/>
    <property type="match status" value="1"/>
</dbReference>
<protein>
    <submittedName>
        <fullName evidence="3">Xaa-Pro peptidase family protein</fullName>
    </submittedName>
</protein>